<feature type="region of interest" description="Disordered" evidence="2">
    <location>
        <begin position="3721"/>
        <end position="3740"/>
    </location>
</feature>
<evidence type="ECO:0000256" key="2">
    <source>
        <dbReference type="SAM" id="MobiDB-lite"/>
    </source>
</evidence>
<proteinExistence type="inferred from homology"/>
<comment type="caution">
    <text evidence="4">The sequence shown here is derived from an EMBL/GenBank/DDBJ whole genome shotgun (WGS) entry which is preliminary data.</text>
</comment>
<accession>A0ABD3N4K9</accession>
<dbReference type="InterPro" id="IPR026847">
    <property type="entry name" value="VPS13"/>
</dbReference>
<feature type="compositionally biased region" description="Polar residues" evidence="2">
    <location>
        <begin position="3338"/>
        <end position="3353"/>
    </location>
</feature>
<dbReference type="EMBL" id="JALLBG020000057">
    <property type="protein sequence ID" value="KAL3769161.1"/>
    <property type="molecule type" value="Genomic_DNA"/>
</dbReference>
<feature type="compositionally biased region" description="Acidic residues" evidence="2">
    <location>
        <begin position="88"/>
        <end position="102"/>
    </location>
</feature>
<dbReference type="Proteomes" id="UP001530293">
    <property type="component" value="Unassembled WGS sequence"/>
</dbReference>
<feature type="compositionally biased region" description="Basic and acidic residues" evidence="2">
    <location>
        <begin position="1267"/>
        <end position="1276"/>
    </location>
</feature>
<gene>
    <name evidence="4" type="ORF">ACHAWU_001229</name>
</gene>
<dbReference type="SUPFAM" id="SSF50156">
    <property type="entry name" value="PDZ domain-like"/>
    <property type="match status" value="1"/>
</dbReference>
<dbReference type="InterPro" id="IPR036034">
    <property type="entry name" value="PDZ_sf"/>
</dbReference>
<dbReference type="CDD" id="cd00136">
    <property type="entry name" value="PDZ_canonical"/>
    <property type="match status" value="1"/>
</dbReference>
<feature type="region of interest" description="Disordered" evidence="2">
    <location>
        <begin position="55"/>
        <end position="144"/>
    </location>
</feature>
<feature type="compositionally biased region" description="Polar residues" evidence="2">
    <location>
        <begin position="134"/>
        <end position="144"/>
    </location>
</feature>
<reference evidence="4 5" key="1">
    <citation type="submission" date="2024-10" db="EMBL/GenBank/DDBJ databases">
        <title>Updated reference genomes for cyclostephanoid diatoms.</title>
        <authorList>
            <person name="Roberts W.R."/>
            <person name="Alverson A.J."/>
        </authorList>
    </citation>
    <scope>NUCLEOTIDE SEQUENCE [LARGE SCALE GENOMIC DNA]</scope>
    <source>
        <strain evidence="4 5">AJA232-27</strain>
    </source>
</reference>
<dbReference type="InterPro" id="IPR001478">
    <property type="entry name" value="PDZ"/>
</dbReference>
<feature type="compositionally biased region" description="Basic and acidic residues" evidence="2">
    <location>
        <begin position="2912"/>
        <end position="2925"/>
    </location>
</feature>
<dbReference type="Gene3D" id="2.30.42.10">
    <property type="match status" value="1"/>
</dbReference>
<feature type="region of interest" description="Disordered" evidence="2">
    <location>
        <begin position="3335"/>
        <end position="3366"/>
    </location>
</feature>
<sequence length="5160" mass="575503">MMLERYLLSTLASKLGHIFEDFDENTTAELHAWRGVLVLRNLHLRKDALIQLGVPPLDIDGLDDEDDGDILDDDGDFYDDAGSSCPPDTEDVEDGESSDSDDDSFRSCASHLTEDDDNASTRAREPSQGIPPKNISSPETQSHGPTIEVAYGYIGSLEFHIPWRLLRPIRASAPSPQTNNDDEDNNLKCSAVLSDVRILLAPSNHTRNQSKCRNCAPNPKSTRRDPQDCPSTIKSRKLSALENMQMQRELAVQSLLERELFRHVRVVNEGGKSDDASTETSGGGWLARWAKGLAARILSSLQVTVQNIHIRFEDEGYGWFEQNSQHRHQYRPAFAMGIHLVDFALRNADPDEDNPCGSSDTSNGLDINAAAILRRKAANVENLSVYWDSHHPDLFIGYVTDEEDGVYYEKRFAELDILYSDEFKDAPQQHTYLIQPISPSLHLTMVDRPNSETIQEVDSCANNITPSIHITFRIPSFHIGFDRNTLEDIAYIRRCLSGYKARIVSSKKRVIDQLISEQLSRIRPHVRIRGNPRIWWRYAIRAVRILQSDRSHFEGRVWDNKREWRRDRWLSLARLLQLRNKYTAVYHSFMSAPVSDVERRRKFHIDLLTLEDLLNVAEITALRIAVLKKLLGSQDIAVNVDTLASDSSHHHEPASMSLSVLSVEYRGMKIQQIIRSIDLDQDEFLAEDGLKPPVEVDSWKSNSSSPICTVSMEFQDLTAQANDNSQAYQTLRHVSAQYEQPEIVPIVRLHCKQTLRFEKWCNGSWNLTAELSSLTLSDLISPFMKKASGEQPLIRMKQSTFGHVDTDHSDIEHTAKVAIRNAVSDETTIHETFVEVTVSPLAFTYSTIAFEALSRLCIAMKTDEFNRDYERISRALSRWGLRQRELLISVLSRRRKQLVVSIDIAAPVLHIPQDLQNTESPTLVVNLGRLTFRSESEPPPTGFDDKWLLQVDSISAHSLHSKSHDIIEPFSLKFSIVSHIAEGGPTTINMTKIHVQAVLPQLHFNLTTSSVRLVSSLQLSWNDAKLRHRLLPPRQTLDEFLLSNRESAQWHTDQTSSSGNVHEDVISSEVIVSKAVQEIKFIYSAPIISLQIVNDVDFDQPRVRPSCLIPLMNLSIRGICGSYVSQSSETGGVTVQISARLRSVHAQDIQQSDSQLRHFLSSIDPILIQICDPALGMNSGDEDLVVVEVSKNPNADQDISIHFHELYVEWNPELLARVQKSLRCPQQLLSSSANRGVDAEFFDALDYTASYNTNSSDEKEDLNETADVAREHHKSQATDVAEVPSPQFSIVFHLSQLRVNFNKDSQNRCLFSVDMNQTDISYHRKPLGGAITTATVANARLRDSGEVSGGTLYGQMIGLQSGNFTSSSAPTSSIVHMSFESFTRQNDQDSEFHNMMKLNFSEMKFVYIHQLWLEIFDYVFEGVLGHAVWGSKPKPVPSASNRGFKRTKMSIHMEQPLLLLPICYRSPHHIRLKLKSLTVMNHFTRDEVDGKLTSWTQWFNNCQLKFRDLNVLSWDERNLNDVVEGQNPPSLTLNIRWPVGPTAILVKPKWNVAGRVDPIVFCLTRRDFSLFRFFVSYNLLESSRCLAEEASVRDESQELETLVLFGYEKTGVPPTTYSLNCTFSSLIFQFLLDEEESENKSIEGMMDVICSNAAWSLIKDADCISKQSVNVDSIRLTQTSNRIEWLGFPDLLLPITAREDQTNDPHRLFQFTSITHPNGNNVKMLHLDAAGIYLIVPAWQHVVRFFQKLATSPEVFTSEEMTSIMQVGDRFYRVSSRNDRTTKLNDRDSTEVNNEGSFHQVAVSKQFLVTLASPQIILVADASVQGKKCPRLTLSMSHLNILRQTTIQDEINSVFCDGLEIFTETASGSLPRSSVICPVHISGSLRKSYRSTNHPQSLLGWVWIEELFARASYTDLTLAIDVLNGTKEQLASPETAQSLAQPKINKSLLGSADEENREVSGRINIDVLCERFKLVITDDSYRQFANAQPLVGLLLAGMRFSQSADAQEANHTQASLTPGPRLVKNTFVSIDSLELSDLLRQEGSPFRIMAASSHPKNSKQGTFSFTSHIELDKMSWQSHHMIASTDWGFQLSPSMEKRRDAVRLLTPPKSHFDSTSNPHSPFMVFSSSLHDNGCRCIDTNIQNLTAQWNPSTVIALQRFLGRLKKASHSIRQTTAAGVATNTNESENGRLPSKIASEQSSLIFSVNINIESICMYLNKEYQQRHLLDAFLTGAMIKFERWHDHSLLLQASVQNLKAWDSDMTKPTSDRNRHILRQIQDGEENISSDPFFSFQYRTFKSFSIKVTEQVPFADWVEMIEDIDDILTVKSRPFEFVYCRDTISELTDYLNNGLPGKGMGATSKAAQSFCANRIRTRSFFDFTFEQPCVFIPRAPSSSIGGCHLTLGTVRVKSWFEEARDHRDERNLYFAHSPSFSNEVDESLDKMDWWRVLDISLRIGIKIEVSEAVTGVLSDKDTVFNANLIARKPSSEETTIIQCSASSLDINLKYTEFMILNLVALENIGQPIDESKWDNIEKSYWQNDCDAAADAFESSLVYADTARIVRFGETNTSVVKEGVIHFGFLVDSINVTLHRDDWLCDPNEDNDILCYDICIFSIQKMVLTIGMHRNGNKTASIALYDMSFTDVGDYGRLARDLYIGSYDPKRPCAFSTVAEGYGPSSEEPLVLFVFGRQTSSRDDVWGEVANNIDLKVNSLSVTVLPRSIEDVLCFVSRKWSCRNSNLEVKSVVTRFKSSQKITDGPTASANETLRFKFVAVYPRLILLADETDPYSRALVLRGLAVGNMSIIRDTSSSLYKYGQVDMRGSTSLSGHIKELETYVHNNIDSLIGPDRSLSDDDSIGVALVEPVTVTVEVRIESRSRFPTSRYVSIDIEPVAILLSFGDLSLINAISRKSFRKQKEMSKKNDLESQTRLHSPSLSSQVCSPQFSNSSDYSQCEEMQLVFDVAIVTKRLGLHLRKSGSSIIVESSQCNDKVESGDILLAVNGQSVERMPLASVVNLFDNIPRPLTITLSRQVRHQSSATNDISTKTSDSYAIDAHSFHVSSSDEVGKDVELDTSVPGMITTRFDVKICGIPTGLELKSGLGGTAVVNNVDYELFARCAPSISATCRQWPLPGALLLAIDGKEMNFEEISNVLDANEKSVEQDSSFTFSFVEADSIGNISNFEGRMSFVLTVIDDTNGRDMPVLRAGLHDTSFTANHGLATATKSIVARRPAILSVYESSVFEEDEAAVLTLESKVLSFNLDFNNAIVNEWEPLIEPHCLAATIERQSGNPRSPGQCSFVIRDQIDCSEHGPLEFVCVNVSDSAVNMLSTAAKSWRKRKNSDITIGSPATPQRTTPSPHFFPSTKETPTTASAAELRKATKLAKLALNFSRKRGQSAYKEELAPFVFRNRLGMQVNFSASGISTTIVDDGEDAQFHMHPVSSRIHGQKDRRMRRYDGHFPTVDIEPYFGGLDTACSTANECWKDVHANPVTDLPTGKVGTTLRSVRIWKKKGDSILSQQILVYWEVKLEENRRVLILSSATNIKVFGSMSAIEVGVRFSNDDNGVSGEIATVGTTSQEGIFLPLWVESCFRSVEVFIRPLVMDAGACIYTWSTFPILCLNSDGFEVGCNWIAESVLSSGGVSCPLNRLEDQHIYNPVWLQCSYSYDSLNGSGSSPSSVQQHDNHVLTSVTIWSAITIRNMLPCNVEWEVSASVRKDEDRSIFDSSTMRAQQCSQSNSTSSPRSSLQCGNAVEIFAANAQNRELHARFKCIAQYSCYWSEWVSVGLDYTAAVSQQINLQCANGSCIGVKLSPRWPGKGVTLILYAEIWLRNMTTIPLTFGAPSLQVGSDRYIKSLLPSIVSADSALLEITSVLDGNSFGIFGNDDDDDEDLGTDVINLPIQQCNEVYEEVFEYVSLNERGNVERRWWASENHVSLRQNPNDDTTDKANWLIDCAGEPLLQDGWESCANIAGSKSFTFNGRRHFNKQHRFRRRRWFRVIRAEDNGSDKDESICDKVIFHQPADLDRHARAKREAERNALGAQLDATTGDAIPNLLDVFTSSPRDEGVLDIMTRVANDGSILIYVKQNDGRWSTPVIIPPSGSSFGVIRLYSSRWPLVTKAIKEQRRKGDTSRGYQDGCDTDNLGISPLEPTVFELIYQVTIMSGVWGELSRMVTITPRFLIHNESSWLDIDVKQVGAPDTSRSLVRKGETLPFHWFDTTLPELICIRPTQSRHRFKWSGGFDVCTLGMIAIRVRRIDGTFDQLNLRSMRVNIELQPGSGGSGTTVSIRDEDPVGEGSLFRIENHTPFRVFLSQDGVLANPTTWSDPSALSDVVQPGERTSYALDVPWRQGKYAGRTSASMSELLLLRCALAPLSTREGVESTKVISFAKVGDYVRLSPSKLSPSIGSDVATELLGVRVLGVIGTDGPTRTLRFILMQKEVTTSSYIGNAVRDTISPMPSFMSAEGKSLHDKDSSRSQVLFDATQNALQLLSTGELPNERDAIKQAFFGTGACKRSPLSRLGEAHTNLGEESTEISDDITCEFNFSGFVISIIDSSPTELAVLSLHSVKVGASWSSSWKEYARGRISMTWLQLDNHCPNSAYPVAIRPRVKTDWESDNGGEQKKSAFTGDKPFMEMVIDLAPPHRTGIQSLSAGASLHDVEIYVDLAFILRIQRFLLCLQDHLMDTAGSNRTHDFVDSQNAWRLPNLDQLAPRSSGKMFYHFRRLTILPFEVKLSVAPARALTLQQEEFEGVEASAIHAAVRKGDLLVGEGTGVLGVKIGSKNRSVISVVQGMMKSILVDALLRCDGASLNFEGVALFNHTSNSLQLVTYLGAHYLASLIGNVPSLIGSLAAFGNPLGLIRDLGDGVSDFVNEPVRGLKRSIEEMDPSFVMTGLARGTESLARHTLGGFADSAAMLTETAAKNMAVLTLDRKYAQRRDRVMKFKATDAKAVTLLKGLESGMQKLVNGILDGVTGVVSKPIRGAERNGLEGFAKGVGKGLLGLIMKPVVGATDLITDTLMGVKGSVEGTSDVILALHSQVRPRRALYGRDRVVKPYRPDDATAATIQAKLRSIGGEEYFSHVDMINNVALMSVTKMLILSEEGEELLLLQYSDIKRVEVQPQIEAAGFLVKIYLHGPDACKVVECVDENIANLLCEKLNQVYQPNPTN</sequence>
<feature type="domain" description="PDZ" evidence="3">
    <location>
        <begin position="2988"/>
        <end position="3029"/>
    </location>
</feature>
<evidence type="ECO:0000313" key="4">
    <source>
        <dbReference type="EMBL" id="KAL3769161.1"/>
    </source>
</evidence>
<dbReference type="PANTHER" id="PTHR16166">
    <property type="entry name" value="VACUOLAR PROTEIN SORTING-ASSOCIATED PROTEIN VPS13"/>
    <property type="match status" value="1"/>
</dbReference>
<dbReference type="PROSITE" id="PS50106">
    <property type="entry name" value="PDZ"/>
    <property type="match status" value="1"/>
</dbReference>
<feature type="region of interest" description="Disordered" evidence="2">
    <location>
        <begin position="207"/>
        <end position="232"/>
    </location>
</feature>
<dbReference type="Pfam" id="PF25036">
    <property type="entry name" value="VPS13_VAB"/>
    <property type="match status" value="1"/>
</dbReference>
<dbReference type="PANTHER" id="PTHR16166:SF93">
    <property type="entry name" value="INTERMEMBRANE LIPID TRANSFER PROTEIN VPS13"/>
    <property type="match status" value="1"/>
</dbReference>
<feature type="region of interest" description="Disordered" evidence="2">
    <location>
        <begin position="1253"/>
        <end position="1280"/>
    </location>
</feature>
<keyword evidence="5" id="KW-1185">Reference proteome</keyword>
<feature type="region of interest" description="Disordered" evidence="2">
    <location>
        <begin position="2912"/>
        <end position="2939"/>
    </location>
</feature>
<organism evidence="4 5">
    <name type="scientific">Discostella pseudostelligera</name>
    <dbReference type="NCBI Taxonomy" id="259834"/>
    <lineage>
        <taxon>Eukaryota</taxon>
        <taxon>Sar</taxon>
        <taxon>Stramenopiles</taxon>
        <taxon>Ochrophyta</taxon>
        <taxon>Bacillariophyta</taxon>
        <taxon>Coscinodiscophyceae</taxon>
        <taxon>Thalassiosirophycidae</taxon>
        <taxon>Stephanodiscales</taxon>
        <taxon>Stephanodiscaceae</taxon>
        <taxon>Discostella</taxon>
    </lineage>
</organism>
<evidence type="ECO:0000256" key="1">
    <source>
        <dbReference type="ARBA" id="ARBA00006545"/>
    </source>
</evidence>
<feature type="compositionally biased region" description="Acidic residues" evidence="2">
    <location>
        <begin position="60"/>
        <end position="79"/>
    </location>
</feature>
<evidence type="ECO:0000313" key="5">
    <source>
        <dbReference type="Proteomes" id="UP001530293"/>
    </source>
</evidence>
<name>A0ABD3N4K9_9STRA</name>
<protein>
    <recommendedName>
        <fullName evidence="3">PDZ domain-containing protein</fullName>
    </recommendedName>
</protein>
<feature type="compositionally biased region" description="Polar residues" evidence="2">
    <location>
        <begin position="2926"/>
        <end position="2939"/>
    </location>
</feature>
<dbReference type="InterPro" id="IPR009543">
    <property type="entry name" value="VPS13_VAB"/>
</dbReference>
<comment type="similarity">
    <text evidence="1">Belongs to the VPS13 family.</text>
</comment>
<feature type="compositionally biased region" description="Low complexity" evidence="2">
    <location>
        <begin position="3726"/>
        <end position="3740"/>
    </location>
</feature>
<evidence type="ECO:0000259" key="3">
    <source>
        <dbReference type="PROSITE" id="PS50106"/>
    </source>
</evidence>